<evidence type="ECO:0000313" key="1">
    <source>
        <dbReference type="EMBL" id="MBX09352.1"/>
    </source>
</evidence>
<proteinExistence type="predicted"/>
<organism evidence="1">
    <name type="scientific">Rhizophora mucronata</name>
    <name type="common">Asiatic mangrove</name>
    <dbReference type="NCBI Taxonomy" id="61149"/>
    <lineage>
        <taxon>Eukaryota</taxon>
        <taxon>Viridiplantae</taxon>
        <taxon>Streptophyta</taxon>
        <taxon>Embryophyta</taxon>
        <taxon>Tracheophyta</taxon>
        <taxon>Spermatophyta</taxon>
        <taxon>Magnoliopsida</taxon>
        <taxon>eudicotyledons</taxon>
        <taxon>Gunneridae</taxon>
        <taxon>Pentapetalae</taxon>
        <taxon>rosids</taxon>
        <taxon>fabids</taxon>
        <taxon>Malpighiales</taxon>
        <taxon>Rhizophoraceae</taxon>
        <taxon>Rhizophora</taxon>
    </lineage>
</organism>
<name>A0A2P2KUE9_RHIMU</name>
<accession>A0A2P2KUE9</accession>
<protein>
    <submittedName>
        <fullName evidence="1">Uncharacterized protein</fullName>
    </submittedName>
</protein>
<dbReference type="AlphaFoldDB" id="A0A2P2KUE9"/>
<dbReference type="EMBL" id="GGEC01028868">
    <property type="protein sequence ID" value="MBX09352.1"/>
    <property type="molecule type" value="Transcribed_RNA"/>
</dbReference>
<sequence>MGDFFWFYNLARPMHALKSMYPDGILSCTERSLTYFHVMVLVKNQRSPCVMSGNTVKNGCFKSLFLQSPFLRHFL</sequence>
<reference evidence="1" key="1">
    <citation type="submission" date="2018-02" db="EMBL/GenBank/DDBJ databases">
        <title>Rhizophora mucronata_Transcriptome.</title>
        <authorList>
            <person name="Meera S.P."/>
            <person name="Sreeshan A."/>
            <person name="Augustine A."/>
        </authorList>
    </citation>
    <scope>NUCLEOTIDE SEQUENCE</scope>
    <source>
        <tissue evidence="1">Leaf</tissue>
    </source>
</reference>